<dbReference type="Proteomes" id="UP000614601">
    <property type="component" value="Unassembled WGS sequence"/>
</dbReference>
<dbReference type="PANTHER" id="PTHR18763:SF0">
    <property type="entry name" value="WD REPEAT-CONTAINING PROTEIN 18"/>
    <property type="match status" value="1"/>
</dbReference>
<dbReference type="PANTHER" id="PTHR18763">
    <property type="entry name" value="WD-REPEAT PROTEIN 18"/>
    <property type="match status" value="1"/>
</dbReference>
<dbReference type="GO" id="GO:0006261">
    <property type="term" value="P:DNA-templated DNA replication"/>
    <property type="evidence" value="ECO:0007669"/>
    <property type="project" value="TreeGrafter"/>
</dbReference>
<dbReference type="EMBL" id="CAJFDH010000005">
    <property type="protein sequence ID" value="CAD5225853.1"/>
    <property type="molecule type" value="Genomic_DNA"/>
</dbReference>
<evidence type="ECO:0000313" key="7">
    <source>
        <dbReference type="Proteomes" id="UP000614601"/>
    </source>
</evidence>
<evidence type="ECO:0008006" key="8">
    <source>
        <dbReference type="Google" id="ProtNLM"/>
    </source>
</evidence>
<evidence type="ECO:0000313" key="6">
    <source>
        <dbReference type="EMBL" id="CAD5225853.1"/>
    </source>
</evidence>
<dbReference type="EMBL" id="CAJFCW020000005">
    <property type="protein sequence ID" value="CAG9121380.1"/>
    <property type="molecule type" value="Genomic_DNA"/>
</dbReference>
<dbReference type="InterPro" id="IPR015943">
    <property type="entry name" value="WD40/YVTN_repeat-like_dom_sf"/>
</dbReference>
<name>A0A811LDT9_9BILA</name>
<dbReference type="Proteomes" id="UP000783686">
    <property type="component" value="Unassembled WGS sequence"/>
</dbReference>
<comment type="caution">
    <text evidence="6">The sequence shown here is derived from an EMBL/GenBank/DDBJ whole genome shotgun (WGS) entry which is preliminary data.</text>
</comment>
<keyword evidence="4" id="KW-0175">Coiled coil</keyword>
<evidence type="ECO:0000256" key="1">
    <source>
        <dbReference type="ARBA" id="ARBA00022574"/>
    </source>
</evidence>
<evidence type="ECO:0000256" key="4">
    <source>
        <dbReference type="SAM" id="Coils"/>
    </source>
</evidence>
<dbReference type="SUPFAM" id="SSF50978">
    <property type="entry name" value="WD40 repeat-like"/>
    <property type="match status" value="1"/>
</dbReference>
<feature type="coiled-coil region" evidence="4">
    <location>
        <begin position="451"/>
        <end position="481"/>
    </location>
</feature>
<sequence length="493" mass="55121">MANKPEFLLISSQSESPYTTSYVDPATGHAIWSHKGNELRGSATKFAEPVGRKGDVLLVGSATQNLVSMVSAAKFQPINCFVRSPVTSCAIDSTGTFVYLSLQNKIFSYNVKTGELLKVSANSMLRFNRIVLCPNDKYMAVPAEDDGVVFVFQTRDLVLRSVLAEEVSPYKTLRYHRQPVTDLSFGPLDSTRLLTVSADHSLVLWSIKEETPVIKMNVDEKLGACCLNSTELKLFFGTEGGKLISMSTEAARYQLAENDFLRAQKTDEEDDSLQIVSKHSAPIVKIALNLDESKGASGDETGTIYIWDSFNLQTMFKVQKSGIITTLKFTPAFKSVTDVEYYVDPQQVKPLNRDMSAKLNSTLTFRLNEDGQWNQRVEDLSDWLKSNDIPSTSSTLSTAQKQDQNRSKNPQQSTTAPLKTLSKSARRKLAKQKRQAIEEEPEIMEVDVEKETVSSEEVAQMKAELEKLKELNSTLQRENKKLFDFAKKQLNGE</sequence>
<evidence type="ECO:0000256" key="5">
    <source>
        <dbReference type="SAM" id="MobiDB-lite"/>
    </source>
</evidence>
<keyword evidence="7" id="KW-1185">Reference proteome</keyword>
<proteinExistence type="predicted"/>
<reference evidence="6" key="1">
    <citation type="submission" date="2020-09" db="EMBL/GenBank/DDBJ databases">
        <authorList>
            <person name="Kikuchi T."/>
        </authorList>
    </citation>
    <scope>NUCLEOTIDE SEQUENCE</scope>
    <source>
        <strain evidence="6">SH1</strain>
    </source>
</reference>
<keyword evidence="1 3" id="KW-0853">WD repeat</keyword>
<keyword evidence="2" id="KW-0677">Repeat</keyword>
<dbReference type="Pfam" id="PF00400">
    <property type="entry name" value="WD40"/>
    <property type="match status" value="1"/>
</dbReference>
<evidence type="ECO:0000256" key="2">
    <source>
        <dbReference type="ARBA" id="ARBA00022737"/>
    </source>
</evidence>
<dbReference type="InterPro" id="IPR045227">
    <property type="entry name" value="WDR18/Ipi3/RID3"/>
</dbReference>
<feature type="repeat" description="WD" evidence="3">
    <location>
        <begin position="173"/>
        <end position="215"/>
    </location>
</feature>
<feature type="compositionally biased region" description="Basic residues" evidence="5">
    <location>
        <begin position="424"/>
        <end position="434"/>
    </location>
</feature>
<feature type="compositionally biased region" description="Polar residues" evidence="5">
    <location>
        <begin position="391"/>
        <end position="423"/>
    </location>
</feature>
<dbReference type="GO" id="GO:0120330">
    <property type="term" value="C:rixosome complex"/>
    <property type="evidence" value="ECO:0007669"/>
    <property type="project" value="TreeGrafter"/>
</dbReference>
<accession>A0A811LDT9</accession>
<feature type="repeat" description="WD" evidence="3">
    <location>
        <begin position="276"/>
        <end position="308"/>
    </location>
</feature>
<evidence type="ECO:0000256" key="3">
    <source>
        <dbReference type="PROSITE-ProRule" id="PRU00221"/>
    </source>
</evidence>
<dbReference type="GO" id="GO:0006364">
    <property type="term" value="P:rRNA processing"/>
    <property type="evidence" value="ECO:0007669"/>
    <property type="project" value="TreeGrafter"/>
</dbReference>
<gene>
    <name evidence="6" type="ORF">BOKJ2_LOCUS11785</name>
</gene>
<dbReference type="PROSITE" id="PS50082">
    <property type="entry name" value="WD_REPEATS_2"/>
    <property type="match status" value="2"/>
</dbReference>
<feature type="region of interest" description="Disordered" evidence="5">
    <location>
        <begin position="391"/>
        <end position="442"/>
    </location>
</feature>
<organism evidence="6 7">
    <name type="scientific">Bursaphelenchus okinawaensis</name>
    <dbReference type="NCBI Taxonomy" id="465554"/>
    <lineage>
        <taxon>Eukaryota</taxon>
        <taxon>Metazoa</taxon>
        <taxon>Ecdysozoa</taxon>
        <taxon>Nematoda</taxon>
        <taxon>Chromadorea</taxon>
        <taxon>Rhabditida</taxon>
        <taxon>Tylenchina</taxon>
        <taxon>Tylenchomorpha</taxon>
        <taxon>Aphelenchoidea</taxon>
        <taxon>Aphelenchoididae</taxon>
        <taxon>Bursaphelenchus</taxon>
    </lineage>
</organism>
<protein>
    <recommendedName>
        <fullName evidence="8">WD_REPEATS_REGION domain-containing protein</fullName>
    </recommendedName>
</protein>
<dbReference type="InterPro" id="IPR036322">
    <property type="entry name" value="WD40_repeat_dom_sf"/>
</dbReference>
<dbReference type="SMART" id="SM00320">
    <property type="entry name" value="WD40"/>
    <property type="match status" value="3"/>
</dbReference>
<dbReference type="AlphaFoldDB" id="A0A811LDT9"/>
<dbReference type="Gene3D" id="2.130.10.10">
    <property type="entry name" value="YVTN repeat-like/Quinoprotein amine dehydrogenase"/>
    <property type="match status" value="1"/>
</dbReference>
<dbReference type="GO" id="GO:0005656">
    <property type="term" value="C:nuclear pre-replicative complex"/>
    <property type="evidence" value="ECO:0007669"/>
    <property type="project" value="TreeGrafter"/>
</dbReference>
<dbReference type="InterPro" id="IPR001680">
    <property type="entry name" value="WD40_rpt"/>
</dbReference>
<dbReference type="OrthoDB" id="756370at2759"/>